<dbReference type="PANTHER" id="PTHR43229">
    <property type="entry name" value="NODULATION PROTEIN J"/>
    <property type="match status" value="1"/>
</dbReference>
<evidence type="ECO:0000313" key="7">
    <source>
        <dbReference type="EMBL" id="SBS79690.1"/>
    </source>
</evidence>
<keyword evidence="4 5" id="KW-0472">Membrane</keyword>
<proteinExistence type="predicted"/>
<evidence type="ECO:0000256" key="2">
    <source>
        <dbReference type="ARBA" id="ARBA00022692"/>
    </source>
</evidence>
<keyword evidence="2 5" id="KW-0812">Transmembrane</keyword>
<feature type="transmembrane region" description="Helical" evidence="5">
    <location>
        <begin position="126"/>
        <end position="144"/>
    </location>
</feature>
<keyword evidence="3 5" id="KW-1133">Transmembrane helix</keyword>
<evidence type="ECO:0000256" key="1">
    <source>
        <dbReference type="ARBA" id="ARBA00004141"/>
    </source>
</evidence>
<evidence type="ECO:0000256" key="5">
    <source>
        <dbReference type="SAM" id="Phobius"/>
    </source>
</evidence>
<dbReference type="InterPro" id="IPR013525">
    <property type="entry name" value="ABC2_TM"/>
</dbReference>
<dbReference type="AlphaFoldDB" id="A0A1Y5PQK7"/>
<feature type="transmembrane region" description="Helical" evidence="5">
    <location>
        <begin position="234"/>
        <end position="254"/>
    </location>
</feature>
<dbReference type="GO" id="GO:0140359">
    <property type="term" value="F:ABC-type transporter activity"/>
    <property type="evidence" value="ECO:0007669"/>
    <property type="project" value="InterPro"/>
</dbReference>
<protein>
    <submittedName>
        <fullName evidence="7">Putative ABC transporter permease protein</fullName>
    </submittedName>
</protein>
<accession>A0A1Y5PQK7</accession>
<feature type="transmembrane region" description="Helical" evidence="5">
    <location>
        <begin position="73"/>
        <end position="99"/>
    </location>
</feature>
<reference evidence="7" key="1">
    <citation type="submission" date="2016-03" db="EMBL/GenBank/DDBJ databases">
        <authorList>
            <person name="Ploux O."/>
        </authorList>
    </citation>
    <scope>NUCLEOTIDE SEQUENCE</scope>
    <source>
        <strain evidence="7">UC10</strain>
    </source>
</reference>
<sequence>MTAAASNATFQAGTFAPAPGSVPLIRTVIRLSWLEFKLFVRNGEQLVVNLAIPVAVLLALTHISVGLNEAHRLSVVVPGVMAAAIISSAFTGQSIAIAFDRRYGALKRIGATVAPRWAIIVTKSNAVTAVIAAQLSIIGAIGLVEGWSPTGGQLLHMAWVAVLGSVCFSTMGIFLGGSARAELVLPLANVLWILQIGVCIAAIAMPATTTLAALSKYTAAGALAAGLTSAGSTAQAEFAAVVLVIWAGVAGYFARRFFRFT</sequence>
<dbReference type="PANTHER" id="PTHR43229:SF2">
    <property type="entry name" value="NODULATION PROTEIN J"/>
    <property type="match status" value="1"/>
</dbReference>
<evidence type="ECO:0000259" key="6">
    <source>
        <dbReference type="Pfam" id="PF01061"/>
    </source>
</evidence>
<feature type="transmembrane region" description="Helical" evidence="5">
    <location>
        <begin position="156"/>
        <end position="178"/>
    </location>
</feature>
<dbReference type="Pfam" id="PF01061">
    <property type="entry name" value="ABC2_membrane"/>
    <property type="match status" value="1"/>
</dbReference>
<dbReference type="EMBL" id="FLQS01000089">
    <property type="protein sequence ID" value="SBS79690.1"/>
    <property type="molecule type" value="Genomic_DNA"/>
</dbReference>
<dbReference type="GO" id="GO:0016020">
    <property type="term" value="C:membrane"/>
    <property type="evidence" value="ECO:0007669"/>
    <property type="project" value="UniProtKB-SubCell"/>
</dbReference>
<dbReference type="InterPro" id="IPR051784">
    <property type="entry name" value="Nod_factor_ABC_transporter"/>
</dbReference>
<feature type="transmembrane region" description="Helical" evidence="5">
    <location>
        <begin position="190"/>
        <end position="214"/>
    </location>
</feature>
<organism evidence="7">
    <name type="scientific">uncultured Mycobacterium sp</name>
    <dbReference type="NCBI Taxonomy" id="171292"/>
    <lineage>
        <taxon>Bacteria</taxon>
        <taxon>Bacillati</taxon>
        <taxon>Actinomycetota</taxon>
        <taxon>Actinomycetes</taxon>
        <taxon>Mycobacteriales</taxon>
        <taxon>Mycobacteriaceae</taxon>
        <taxon>Mycobacterium</taxon>
        <taxon>environmental samples</taxon>
    </lineage>
</organism>
<feature type="domain" description="ABC-2 type transporter transmembrane" evidence="6">
    <location>
        <begin position="30"/>
        <end position="213"/>
    </location>
</feature>
<comment type="subcellular location">
    <subcellularLocation>
        <location evidence="1">Membrane</location>
        <topology evidence="1">Multi-pass membrane protein</topology>
    </subcellularLocation>
</comment>
<evidence type="ECO:0000256" key="4">
    <source>
        <dbReference type="ARBA" id="ARBA00023136"/>
    </source>
</evidence>
<evidence type="ECO:0000256" key="3">
    <source>
        <dbReference type="ARBA" id="ARBA00022989"/>
    </source>
</evidence>
<feature type="transmembrane region" description="Helical" evidence="5">
    <location>
        <begin position="46"/>
        <end position="67"/>
    </location>
</feature>
<name>A0A1Y5PQK7_9MYCO</name>
<gene>
    <name evidence="7" type="ORF">MHPYR_90040</name>
</gene>